<dbReference type="EMBL" id="MLAK01001371">
    <property type="protein sequence ID" value="OHS93754.1"/>
    <property type="molecule type" value="Genomic_DNA"/>
</dbReference>
<comment type="caution">
    <text evidence="2">The sequence shown here is derived from an EMBL/GenBank/DDBJ whole genome shotgun (WGS) entry which is preliminary data.</text>
</comment>
<dbReference type="SMART" id="SM00695">
    <property type="entry name" value="DUSP"/>
    <property type="match status" value="1"/>
</dbReference>
<accession>A0A1J4J326</accession>
<protein>
    <recommendedName>
        <fullName evidence="1">DUSP domain-containing protein</fullName>
    </recommendedName>
</protein>
<dbReference type="InterPro" id="IPR035927">
    <property type="entry name" value="DUSP-like_sf"/>
</dbReference>
<dbReference type="AlphaFoldDB" id="A0A1J4J326"/>
<reference evidence="2" key="1">
    <citation type="submission" date="2016-10" db="EMBL/GenBank/DDBJ databases">
        <authorList>
            <person name="Benchimol M."/>
            <person name="Almeida L.G."/>
            <person name="Vasconcelos A.T."/>
            <person name="Perreira-Neves A."/>
            <person name="Rosa I.A."/>
            <person name="Tasca T."/>
            <person name="Bogo M.R."/>
            <person name="de Souza W."/>
        </authorList>
    </citation>
    <scope>NUCLEOTIDE SEQUENCE [LARGE SCALE GENOMIC DNA]</scope>
    <source>
        <strain evidence="2">K</strain>
    </source>
</reference>
<evidence type="ECO:0000313" key="2">
    <source>
        <dbReference type="EMBL" id="OHS93754.1"/>
    </source>
</evidence>
<name>A0A1J4J326_9EUKA</name>
<organism evidence="2 3">
    <name type="scientific">Tritrichomonas foetus</name>
    <dbReference type="NCBI Taxonomy" id="1144522"/>
    <lineage>
        <taxon>Eukaryota</taxon>
        <taxon>Metamonada</taxon>
        <taxon>Parabasalia</taxon>
        <taxon>Tritrichomonadida</taxon>
        <taxon>Tritrichomonadidae</taxon>
        <taxon>Tritrichomonas</taxon>
    </lineage>
</organism>
<evidence type="ECO:0000259" key="1">
    <source>
        <dbReference type="PROSITE" id="PS51283"/>
    </source>
</evidence>
<feature type="domain" description="DUSP" evidence="1">
    <location>
        <begin position="5"/>
        <end position="128"/>
    </location>
</feature>
<dbReference type="Gene3D" id="3.30.2230.10">
    <property type="entry name" value="DUSP-like"/>
    <property type="match status" value="1"/>
</dbReference>
<sequence length="370" mass="41667">MMESGFQDQIRQELRGRSAELNNLRSNGQSRKIFIVSKFWHDSLMDFIKEPAANAFDDKESASNIMNNNSTNPPFPGPIDNTSLCLSNGEFDTKKIYKKDFMIVEASIWSRLVEIFSCKSPVARRLSVHPITSCTVVLLDPIILERETSKETRIKTCSADWFVGDIRRPLCVVFRFVYADHTFVSYETNEVIPDTMTIGDYVKKFGNKIRLVEKAQVAEIQQIYSSSKNAKSKNSNNYSKSPFPHNYDTFTQANNISNNYSNNYSNNKSNYSNYSGNSSCSSSYNSTNSGYVSGNSSSNSSCLSSYNNKNLMKLKLTSTLQNLTFQIDEGSEIITVNPNSTKHSSSTYQIKHPNPVGLINNGNTCYFNVL</sequence>
<dbReference type="GeneID" id="94830795"/>
<dbReference type="VEuPathDB" id="TrichDB:TRFO_11531"/>
<dbReference type="InterPro" id="IPR006615">
    <property type="entry name" value="Pept_C19_DUSP"/>
</dbReference>
<proteinExistence type="predicted"/>
<dbReference type="Pfam" id="PF06337">
    <property type="entry name" value="DUSP"/>
    <property type="match status" value="1"/>
</dbReference>
<evidence type="ECO:0000313" key="3">
    <source>
        <dbReference type="Proteomes" id="UP000179807"/>
    </source>
</evidence>
<dbReference type="RefSeq" id="XP_068346891.1">
    <property type="nucleotide sequence ID" value="XM_068496091.1"/>
</dbReference>
<dbReference type="SUPFAM" id="SSF143791">
    <property type="entry name" value="DUSP-like"/>
    <property type="match status" value="1"/>
</dbReference>
<dbReference type="PROSITE" id="PS51283">
    <property type="entry name" value="DUSP"/>
    <property type="match status" value="1"/>
</dbReference>
<dbReference type="Proteomes" id="UP000179807">
    <property type="component" value="Unassembled WGS sequence"/>
</dbReference>
<dbReference type="GO" id="GO:0004843">
    <property type="term" value="F:cysteine-type deubiquitinase activity"/>
    <property type="evidence" value="ECO:0007669"/>
    <property type="project" value="InterPro"/>
</dbReference>
<keyword evidence="3" id="KW-1185">Reference proteome</keyword>
<gene>
    <name evidence="2" type="ORF">TRFO_11531</name>
</gene>